<evidence type="ECO:0000313" key="3">
    <source>
        <dbReference type="Proteomes" id="UP000060487"/>
    </source>
</evidence>
<accession>A0ABR5SBL8</accession>
<dbReference type="PROSITE" id="PS50234">
    <property type="entry name" value="VWFA"/>
    <property type="match status" value="1"/>
</dbReference>
<dbReference type="InterPro" id="IPR036465">
    <property type="entry name" value="vWFA_dom_sf"/>
</dbReference>
<gene>
    <name evidence="2" type="ORF">ASN18_3128</name>
</gene>
<dbReference type="EMBL" id="LNQR01000124">
    <property type="protein sequence ID" value="KWT76862.1"/>
    <property type="molecule type" value="Genomic_DNA"/>
</dbReference>
<dbReference type="RefSeq" id="WP_085053728.1">
    <property type="nucleotide sequence ID" value="NZ_LNQR01000124.1"/>
</dbReference>
<dbReference type="InterPro" id="IPR002035">
    <property type="entry name" value="VWF_A"/>
</dbReference>
<comment type="caution">
    <text evidence="2">The sequence shown here is derived from an EMBL/GenBank/DDBJ whole genome shotgun (WGS) entry which is preliminary data.</text>
</comment>
<dbReference type="PANTHER" id="PTHR33608:SF6">
    <property type="entry name" value="BLL2464 PROTEIN"/>
    <property type="match status" value="1"/>
</dbReference>
<protein>
    <submittedName>
        <fullName evidence="2">VWA domain-containing protein</fullName>
    </submittedName>
</protein>
<dbReference type="InterPro" id="IPR002881">
    <property type="entry name" value="DUF58"/>
</dbReference>
<dbReference type="SMART" id="SM00327">
    <property type="entry name" value="VWA"/>
    <property type="match status" value="1"/>
</dbReference>
<dbReference type="Proteomes" id="UP000060487">
    <property type="component" value="Unassembled WGS sequence"/>
</dbReference>
<keyword evidence="3" id="KW-1185">Reference proteome</keyword>
<name>A0ABR5SBL8_9BACT</name>
<dbReference type="SUPFAM" id="SSF53300">
    <property type="entry name" value="vWA-like"/>
    <property type="match status" value="1"/>
</dbReference>
<organism evidence="2 3">
    <name type="scientific">Candidatus Magnetominusculus xianensis</name>
    <dbReference type="NCBI Taxonomy" id="1748249"/>
    <lineage>
        <taxon>Bacteria</taxon>
        <taxon>Pseudomonadati</taxon>
        <taxon>Nitrospirota</taxon>
        <taxon>Nitrospiria</taxon>
        <taxon>Nitrospirales</taxon>
        <taxon>Nitrospiraceae</taxon>
        <taxon>Candidatus Magnetominusculus</taxon>
    </lineage>
</organism>
<reference evidence="2 3" key="1">
    <citation type="submission" date="2015-11" db="EMBL/GenBank/DDBJ databases">
        <authorList>
            <person name="Lin W."/>
        </authorList>
    </citation>
    <scope>NUCLEOTIDE SEQUENCE [LARGE SCALE GENOMIC DNA]</scope>
    <source>
        <strain evidence="2 3">HCH-1</strain>
    </source>
</reference>
<evidence type="ECO:0000313" key="2">
    <source>
        <dbReference type="EMBL" id="KWT76862.1"/>
    </source>
</evidence>
<proteinExistence type="predicted"/>
<dbReference type="PANTHER" id="PTHR33608">
    <property type="entry name" value="BLL2464 PROTEIN"/>
    <property type="match status" value="1"/>
</dbReference>
<feature type="domain" description="VWFA" evidence="1">
    <location>
        <begin position="78"/>
        <end position="249"/>
    </location>
</feature>
<evidence type="ECO:0000259" key="1">
    <source>
        <dbReference type="PROSITE" id="PS50234"/>
    </source>
</evidence>
<sequence>MLPTDVIKNIRRVEIKTRRMAADFFTGHYRSVFKGRGMEFDEVRQYSPGDDIRSIDWNVTARMGEPFIKKFVEERELTIIFLLDLSRSCVFATTTRLKRDLAAELSSVLALSAVRNNDKVGFIAFTDKVEKYIPPAKGLKHVLRVVRESLYLKPQGKGTDIAAAIEYLNKVSSRRAVVFIISDFHAAKYAKALSIANKRHDVIAVTLTDPVELALPNVGIITLEDAETGELFVVDTSSAAVRNQYREQATRIFEQRKRLFTASGIDHIEITTDVPYIKTLIRFFRMRERRLNR</sequence>
<dbReference type="Pfam" id="PF01882">
    <property type="entry name" value="DUF58"/>
    <property type="match status" value="1"/>
</dbReference>
<dbReference type="Gene3D" id="3.40.50.410">
    <property type="entry name" value="von Willebrand factor, type A domain"/>
    <property type="match status" value="1"/>
</dbReference>